<evidence type="ECO:0000256" key="9">
    <source>
        <dbReference type="ARBA" id="ARBA00022801"/>
    </source>
</evidence>
<dbReference type="InterPro" id="IPR028135">
    <property type="entry name" value="Ub_USP-typ"/>
</dbReference>
<dbReference type="GeneTree" id="ENSGT00940000154932"/>
<dbReference type="Pfam" id="PF00443">
    <property type="entry name" value="UCH"/>
    <property type="match status" value="1"/>
</dbReference>
<dbReference type="SUPFAM" id="SSF143791">
    <property type="entry name" value="DUSP-like"/>
    <property type="match status" value="1"/>
</dbReference>
<organism evidence="15 16">
    <name type="scientific">Eptatretus burgeri</name>
    <name type="common">Inshore hagfish</name>
    <dbReference type="NCBI Taxonomy" id="7764"/>
    <lineage>
        <taxon>Eukaryota</taxon>
        <taxon>Metazoa</taxon>
        <taxon>Chordata</taxon>
        <taxon>Craniata</taxon>
        <taxon>Vertebrata</taxon>
        <taxon>Cyclostomata</taxon>
        <taxon>Myxini</taxon>
        <taxon>Myxiniformes</taxon>
        <taxon>Myxinidae</taxon>
        <taxon>Eptatretinae</taxon>
        <taxon>Eptatretus</taxon>
    </lineage>
</organism>
<sequence length="951" mass="107255">MAEGGVPAVETQRVDMSMLLRTNLKKGDTWYLIDSWWFKQWKKFVGFDTWDLQHVGDQSPPGCIDNSGLLRDSESQVLRDRLIDELDYVLVPTDAWNKLVSWYGFVEGQNPIARKVVEYGMFVKHCKVEVYLTELILCKDAEVENSLVRHFSKADTIGTIENEMKKLFKIADDQETRLWNKYSANNYEALNKPESTIQDAGLCQGQILVIEQKAADGSWPRHFTNNHKSVASAAANFSASPCISTSPCSSSTSSPALSITPSNYSTGYPRSSYNTYGCNTYEYREPGRGSGCPGLCGLCNLGNTCFMNSAIQCLSNTPPLTEYFTRNAHLEELNTQNPLGMRGEMAKVYAELIQQMWSGCFNYVTPRAFKTLVGKFAPQFSGYQQQDSQELLAFLLDGLHEDLNRIVKKPYVELKDADGRPDELVACEAWENHQKRNNSIIVDIFHGLFKSTLVCPDCAKVSVTFDPFCYLTLPLPMRKERCLDVILIPADPRCKPTQYKTIVPKSGQISDLCVTLSKLSGISAHKMVVTDVYNHRFHKIFPMDEKISSIYDRDDIFVYEVQMKHQDDCEHILVPVYLREKRLSGSGFNSNLLPGGTLFGQPLLLSVPRHTTTCQKLYQILLERMDRYVNRPADEDDDDSYDGLFYMDQNNVNNMHFNRQNGEVDMEDEESSHDHEIPSETDDSPLDESDKEVELAGREPMGNVNAARRDACRARRRPPLFTFHIVNAYGSSEINTIMDDGQPIKFTNRPYIALDWDSRMKQYYYDEKAAEDLKKHESMSTHPARKHMVRLHDCIKLFTTREMLGEHDLWSLDMSGFVINPNAGQSTYDLIAAVNHYGGMGGGHYTVIAKHKDDGQWYYFDDSSVSPASEEQVVTKAAYVLFYQRQGTQTGTYKATGRKATASASISSPTAAAMGHESELEDGEGGGVGEDENEGFDNGTFSSGDDTMDMN</sequence>
<dbReference type="InterPro" id="IPR018200">
    <property type="entry name" value="USP_CS"/>
</dbReference>
<evidence type="ECO:0000256" key="10">
    <source>
        <dbReference type="ARBA" id="ARBA00022807"/>
    </source>
</evidence>
<keyword evidence="9" id="KW-0378">Hydrolase</keyword>
<dbReference type="PROSITE" id="PS51283">
    <property type="entry name" value="DUSP"/>
    <property type="match status" value="1"/>
</dbReference>
<dbReference type="InterPro" id="IPR050185">
    <property type="entry name" value="Ub_carboxyl-term_hydrolase"/>
</dbReference>
<evidence type="ECO:0000256" key="12">
    <source>
        <dbReference type="SAM" id="MobiDB-lite"/>
    </source>
</evidence>
<dbReference type="PANTHER" id="PTHR21646:SF24">
    <property type="entry name" value="UBIQUITIN CARBOXYL-TERMINAL HYDROLASE"/>
    <property type="match status" value="1"/>
</dbReference>
<dbReference type="Pfam" id="PF06337">
    <property type="entry name" value="DUSP"/>
    <property type="match status" value="1"/>
</dbReference>
<name>A0A8C4WZS9_EPTBU</name>
<evidence type="ECO:0000313" key="15">
    <source>
        <dbReference type="Ensembl" id="ENSEBUP00000022937.1"/>
    </source>
</evidence>
<dbReference type="Gene3D" id="3.10.20.90">
    <property type="entry name" value="Phosphatidylinositol 3-kinase Catalytic Subunit, Chain A, domain 1"/>
    <property type="match status" value="1"/>
</dbReference>
<comment type="similarity">
    <text evidence="4">Belongs to the peptidase C19 family.</text>
</comment>
<evidence type="ECO:0000256" key="3">
    <source>
        <dbReference type="ARBA" id="ARBA00004496"/>
    </source>
</evidence>
<keyword evidence="6" id="KW-0963">Cytoplasm</keyword>
<feature type="compositionally biased region" description="Acidic residues" evidence="12">
    <location>
        <begin position="679"/>
        <end position="691"/>
    </location>
</feature>
<evidence type="ECO:0000256" key="11">
    <source>
        <dbReference type="ARBA" id="ARBA00023242"/>
    </source>
</evidence>
<feature type="region of interest" description="Disordered" evidence="12">
    <location>
        <begin position="897"/>
        <end position="951"/>
    </location>
</feature>
<keyword evidence="10" id="KW-0788">Thiol protease</keyword>
<evidence type="ECO:0000256" key="5">
    <source>
        <dbReference type="ARBA" id="ARBA00012759"/>
    </source>
</evidence>
<dbReference type="Ensembl" id="ENSEBUT00000023513.1">
    <property type="protein sequence ID" value="ENSEBUP00000022937.1"/>
    <property type="gene ID" value="ENSEBUG00000014117.1"/>
</dbReference>
<reference evidence="15" key="2">
    <citation type="submission" date="2025-09" db="UniProtKB">
        <authorList>
            <consortium name="Ensembl"/>
        </authorList>
    </citation>
    <scope>IDENTIFICATION</scope>
</reference>
<evidence type="ECO:0000256" key="7">
    <source>
        <dbReference type="ARBA" id="ARBA00022670"/>
    </source>
</evidence>
<keyword evidence="16" id="KW-1185">Reference proteome</keyword>
<keyword evidence="8" id="KW-0833">Ubl conjugation pathway</keyword>
<dbReference type="InterPro" id="IPR001394">
    <property type="entry name" value="Peptidase_C19_UCH"/>
</dbReference>
<evidence type="ECO:0000256" key="4">
    <source>
        <dbReference type="ARBA" id="ARBA00009085"/>
    </source>
</evidence>
<reference evidence="15" key="1">
    <citation type="submission" date="2025-08" db="UniProtKB">
        <authorList>
            <consortium name="Ensembl"/>
        </authorList>
    </citation>
    <scope>IDENTIFICATION</scope>
</reference>
<evidence type="ECO:0000259" key="14">
    <source>
        <dbReference type="PROSITE" id="PS51283"/>
    </source>
</evidence>
<evidence type="ECO:0000259" key="13">
    <source>
        <dbReference type="PROSITE" id="PS50235"/>
    </source>
</evidence>
<dbReference type="PANTHER" id="PTHR21646">
    <property type="entry name" value="UBIQUITIN CARBOXYL-TERMINAL HYDROLASE"/>
    <property type="match status" value="1"/>
</dbReference>
<dbReference type="InterPro" id="IPR028889">
    <property type="entry name" value="USP"/>
</dbReference>
<evidence type="ECO:0000256" key="6">
    <source>
        <dbReference type="ARBA" id="ARBA00022490"/>
    </source>
</evidence>
<dbReference type="GO" id="GO:0005634">
    <property type="term" value="C:nucleus"/>
    <property type="evidence" value="ECO:0007669"/>
    <property type="project" value="UniProtKB-SubCell"/>
</dbReference>
<evidence type="ECO:0000256" key="8">
    <source>
        <dbReference type="ARBA" id="ARBA00022786"/>
    </source>
</evidence>
<dbReference type="GO" id="GO:0016579">
    <property type="term" value="P:protein deubiquitination"/>
    <property type="evidence" value="ECO:0007669"/>
    <property type="project" value="InterPro"/>
</dbReference>
<dbReference type="InterPro" id="IPR006615">
    <property type="entry name" value="Pept_C19_DUSP"/>
</dbReference>
<dbReference type="InterPro" id="IPR029346">
    <property type="entry name" value="USP_C"/>
</dbReference>
<accession>A0A8C4WZS9</accession>
<comment type="subcellular location">
    <subcellularLocation>
        <location evidence="3">Cytoplasm</location>
    </subcellularLocation>
    <subcellularLocation>
        <location evidence="2">Nucleus</location>
    </subcellularLocation>
</comment>
<keyword evidence="7" id="KW-0645">Protease</keyword>
<feature type="domain" description="DUSP" evidence="14">
    <location>
        <begin position="7"/>
        <end position="117"/>
    </location>
</feature>
<dbReference type="Gene3D" id="3.90.70.10">
    <property type="entry name" value="Cysteine proteinases"/>
    <property type="match status" value="2"/>
</dbReference>
<feature type="region of interest" description="Disordered" evidence="12">
    <location>
        <begin position="664"/>
        <end position="698"/>
    </location>
</feature>
<dbReference type="PROSITE" id="PS00972">
    <property type="entry name" value="USP_1"/>
    <property type="match status" value="1"/>
</dbReference>
<feature type="compositionally biased region" description="Acidic residues" evidence="12">
    <location>
        <begin position="919"/>
        <end position="935"/>
    </location>
</feature>
<evidence type="ECO:0000256" key="2">
    <source>
        <dbReference type="ARBA" id="ARBA00004123"/>
    </source>
</evidence>
<dbReference type="FunFam" id="3.90.70.10:FF:000013">
    <property type="entry name" value="ubiquitin carboxyl-terminal hydrolase 15 isoform X1"/>
    <property type="match status" value="1"/>
</dbReference>
<dbReference type="Pfam" id="PF14836">
    <property type="entry name" value="Ubiquitin_3"/>
    <property type="match status" value="1"/>
</dbReference>
<dbReference type="EC" id="3.4.19.12" evidence="5"/>
<evidence type="ECO:0000313" key="16">
    <source>
        <dbReference type="Proteomes" id="UP000694388"/>
    </source>
</evidence>
<dbReference type="GO" id="GO:0005737">
    <property type="term" value="C:cytoplasm"/>
    <property type="evidence" value="ECO:0007669"/>
    <property type="project" value="UniProtKB-SubCell"/>
</dbReference>
<dbReference type="Pfam" id="PF14533">
    <property type="entry name" value="USP7_C2"/>
    <property type="match status" value="1"/>
</dbReference>
<dbReference type="Proteomes" id="UP000694388">
    <property type="component" value="Unplaced"/>
</dbReference>
<dbReference type="SMART" id="SM00695">
    <property type="entry name" value="DUSP"/>
    <property type="match status" value="1"/>
</dbReference>
<dbReference type="AlphaFoldDB" id="A0A8C4WZS9"/>
<dbReference type="InterPro" id="IPR038765">
    <property type="entry name" value="Papain-like_cys_pep_sf"/>
</dbReference>
<comment type="catalytic activity">
    <reaction evidence="1">
        <text>Thiol-dependent hydrolysis of ester, thioester, amide, peptide and isopeptide bonds formed by the C-terminal Gly of ubiquitin (a 76-residue protein attached to proteins as an intracellular targeting signal).</text>
        <dbReference type="EC" id="3.4.19.12"/>
    </reaction>
</comment>
<dbReference type="SUPFAM" id="SSF54001">
    <property type="entry name" value="Cysteine proteinases"/>
    <property type="match status" value="1"/>
</dbReference>
<dbReference type="FunFam" id="3.30.2230.10:FF:000003">
    <property type="entry name" value="ubiquitin carboxyl-terminal hydrolase 15 isoform X1"/>
    <property type="match status" value="1"/>
</dbReference>
<dbReference type="GO" id="GO:0006508">
    <property type="term" value="P:proteolysis"/>
    <property type="evidence" value="ECO:0007669"/>
    <property type="project" value="UniProtKB-KW"/>
</dbReference>
<dbReference type="Gene3D" id="3.30.2230.10">
    <property type="entry name" value="DUSP-like"/>
    <property type="match status" value="1"/>
</dbReference>
<evidence type="ECO:0000256" key="1">
    <source>
        <dbReference type="ARBA" id="ARBA00000707"/>
    </source>
</evidence>
<dbReference type="InterPro" id="IPR035927">
    <property type="entry name" value="DUSP-like_sf"/>
</dbReference>
<keyword evidence="11" id="KW-0539">Nucleus</keyword>
<dbReference type="GO" id="GO:0004843">
    <property type="term" value="F:cysteine-type deubiquitinase activity"/>
    <property type="evidence" value="ECO:0007669"/>
    <property type="project" value="UniProtKB-EC"/>
</dbReference>
<feature type="compositionally biased region" description="Low complexity" evidence="12">
    <location>
        <begin position="900"/>
        <end position="915"/>
    </location>
</feature>
<feature type="domain" description="USP" evidence="13">
    <location>
        <begin position="296"/>
        <end position="886"/>
    </location>
</feature>
<dbReference type="PROSITE" id="PS50235">
    <property type="entry name" value="USP_3"/>
    <property type="match status" value="1"/>
</dbReference>
<proteinExistence type="inferred from homology"/>
<protein>
    <recommendedName>
        <fullName evidence="5">ubiquitinyl hydrolase 1</fullName>
        <ecNumber evidence="5">3.4.19.12</ecNumber>
    </recommendedName>
</protein>